<evidence type="ECO:0000259" key="3">
    <source>
        <dbReference type="Pfam" id="PF07648"/>
    </source>
</evidence>
<proteinExistence type="predicted"/>
<dbReference type="STRING" id="178035.A0A154PGU6"/>
<organism evidence="4 5">
    <name type="scientific">Dufourea novaeangliae</name>
    <name type="common">Sweat bee</name>
    <dbReference type="NCBI Taxonomy" id="178035"/>
    <lineage>
        <taxon>Eukaryota</taxon>
        <taxon>Metazoa</taxon>
        <taxon>Ecdysozoa</taxon>
        <taxon>Arthropoda</taxon>
        <taxon>Hexapoda</taxon>
        <taxon>Insecta</taxon>
        <taxon>Pterygota</taxon>
        <taxon>Neoptera</taxon>
        <taxon>Endopterygota</taxon>
        <taxon>Hymenoptera</taxon>
        <taxon>Apocrita</taxon>
        <taxon>Aculeata</taxon>
        <taxon>Apoidea</taxon>
        <taxon>Anthophila</taxon>
        <taxon>Halictidae</taxon>
        <taxon>Rophitinae</taxon>
        <taxon>Dufourea</taxon>
    </lineage>
</organism>
<dbReference type="InterPro" id="IPR036058">
    <property type="entry name" value="Kazal_dom_sf"/>
</dbReference>
<dbReference type="EMBL" id="KQ434902">
    <property type="protein sequence ID" value="KZC11085.1"/>
    <property type="molecule type" value="Genomic_DNA"/>
</dbReference>
<feature type="domain" description="Kazal-like" evidence="3">
    <location>
        <begin position="63"/>
        <end position="114"/>
    </location>
</feature>
<dbReference type="Proteomes" id="UP000076502">
    <property type="component" value="Unassembled WGS sequence"/>
</dbReference>
<dbReference type="InterPro" id="IPR002350">
    <property type="entry name" value="Kazal_dom"/>
</dbReference>
<feature type="non-terminal residue" evidence="4">
    <location>
        <position position="1"/>
    </location>
</feature>
<dbReference type="Pfam" id="PF07648">
    <property type="entry name" value="Kazal_2"/>
    <property type="match status" value="1"/>
</dbReference>
<evidence type="ECO:0000313" key="4">
    <source>
        <dbReference type="EMBL" id="KZC11085.1"/>
    </source>
</evidence>
<dbReference type="OrthoDB" id="6817055at2759"/>
<keyword evidence="5" id="KW-1185">Reference proteome</keyword>
<accession>A0A154PGU6</accession>
<protein>
    <recommendedName>
        <fullName evidence="3">Kazal-like domain-containing protein</fullName>
    </recommendedName>
</protein>
<feature type="chain" id="PRO_5007599531" description="Kazal-like domain-containing protein" evidence="2">
    <location>
        <begin position="19"/>
        <end position="123"/>
    </location>
</feature>
<sequence length="123" mass="13179">VAFTVGCAVVLLADVAESLPSDTTTAVPKPIKEPKEIKETATASKDLKDAVKAAKEAKKNKKDCAKECTEYDPICVHDPRNVNFKPRTFGSQCALDVYNCEMGSLLMTKQKGECPGSGGTRLS</sequence>
<dbReference type="SUPFAM" id="SSF100895">
    <property type="entry name" value="Kazal-type serine protease inhibitors"/>
    <property type="match status" value="1"/>
</dbReference>
<reference evidence="4 5" key="1">
    <citation type="submission" date="2015-07" db="EMBL/GenBank/DDBJ databases">
        <title>The genome of Dufourea novaeangliae.</title>
        <authorList>
            <person name="Pan H."/>
            <person name="Kapheim K."/>
        </authorList>
    </citation>
    <scope>NUCLEOTIDE SEQUENCE [LARGE SCALE GENOMIC DNA]</scope>
    <source>
        <strain evidence="4">0120121106</strain>
        <tissue evidence="4">Whole body</tissue>
    </source>
</reference>
<dbReference type="AlphaFoldDB" id="A0A154PGU6"/>
<evidence type="ECO:0000256" key="2">
    <source>
        <dbReference type="SAM" id="SignalP"/>
    </source>
</evidence>
<dbReference type="Gene3D" id="3.30.60.30">
    <property type="match status" value="1"/>
</dbReference>
<gene>
    <name evidence="4" type="ORF">WN55_02446</name>
</gene>
<evidence type="ECO:0000313" key="5">
    <source>
        <dbReference type="Proteomes" id="UP000076502"/>
    </source>
</evidence>
<name>A0A154PGU6_DUFNO</name>
<keyword evidence="2" id="KW-0732">Signal</keyword>
<feature type="region of interest" description="Disordered" evidence="1">
    <location>
        <begin position="21"/>
        <end position="40"/>
    </location>
</feature>
<feature type="signal peptide" evidence="2">
    <location>
        <begin position="1"/>
        <end position="18"/>
    </location>
</feature>
<feature type="compositionally biased region" description="Basic and acidic residues" evidence="1">
    <location>
        <begin position="30"/>
        <end position="40"/>
    </location>
</feature>
<evidence type="ECO:0000256" key="1">
    <source>
        <dbReference type="SAM" id="MobiDB-lite"/>
    </source>
</evidence>
<feature type="non-terminal residue" evidence="4">
    <location>
        <position position="123"/>
    </location>
</feature>